<reference evidence="2 3" key="1">
    <citation type="journal article" date="2014" name="Nat. Commun.">
        <title>Molecular traces of alternative social organization in a termite genome.</title>
        <authorList>
            <person name="Terrapon N."/>
            <person name="Li C."/>
            <person name="Robertson H.M."/>
            <person name="Ji L."/>
            <person name="Meng X."/>
            <person name="Booth W."/>
            <person name="Chen Z."/>
            <person name="Childers C.P."/>
            <person name="Glastad K.M."/>
            <person name="Gokhale K."/>
            <person name="Gowin J."/>
            <person name="Gronenberg W."/>
            <person name="Hermansen R.A."/>
            <person name="Hu H."/>
            <person name="Hunt B.G."/>
            <person name="Huylmans A.K."/>
            <person name="Khalil S.M."/>
            <person name="Mitchell R.D."/>
            <person name="Munoz-Torres M.C."/>
            <person name="Mustard J.A."/>
            <person name="Pan H."/>
            <person name="Reese J.T."/>
            <person name="Scharf M.E."/>
            <person name="Sun F."/>
            <person name="Vogel H."/>
            <person name="Xiao J."/>
            <person name="Yang W."/>
            <person name="Yang Z."/>
            <person name="Yang Z."/>
            <person name="Zhou J."/>
            <person name="Zhu J."/>
            <person name="Brent C.S."/>
            <person name="Elsik C.G."/>
            <person name="Goodisman M.A."/>
            <person name="Liberles D.A."/>
            <person name="Roe R.M."/>
            <person name="Vargo E.L."/>
            <person name="Vilcinskas A."/>
            <person name="Wang J."/>
            <person name="Bornberg-Bauer E."/>
            <person name="Korb J."/>
            <person name="Zhang G."/>
            <person name="Liebig J."/>
        </authorList>
    </citation>
    <scope>NUCLEOTIDE SEQUENCE [LARGE SCALE GENOMIC DNA]</scope>
    <source>
        <tissue evidence="2">Whole organism</tissue>
    </source>
</reference>
<accession>A0A067RHQ1</accession>
<gene>
    <name evidence="2" type="ORF">L798_07410</name>
</gene>
<organism evidence="2 3">
    <name type="scientific">Zootermopsis nevadensis</name>
    <name type="common">Dampwood termite</name>
    <dbReference type="NCBI Taxonomy" id="136037"/>
    <lineage>
        <taxon>Eukaryota</taxon>
        <taxon>Metazoa</taxon>
        <taxon>Ecdysozoa</taxon>
        <taxon>Arthropoda</taxon>
        <taxon>Hexapoda</taxon>
        <taxon>Insecta</taxon>
        <taxon>Pterygota</taxon>
        <taxon>Neoptera</taxon>
        <taxon>Polyneoptera</taxon>
        <taxon>Dictyoptera</taxon>
        <taxon>Blattodea</taxon>
        <taxon>Blattoidea</taxon>
        <taxon>Termitoidae</taxon>
        <taxon>Termopsidae</taxon>
        <taxon>Zootermopsis</taxon>
    </lineage>
</organism>
<dbReference type="Proteomes" id="UP000027135">
    <property type="component" value="Unassembled WGS sequence"/>
</dbReference>
<protein>
    <submittedName>
        <fullName evidence="2">Uncharacterized protein</fullName>
    </submittedName>
</protein>
<proteinExistence type="predicted"/>
<evidence type="ECO:0000313" key="2">
    <source>
        <dbReference type="EMBL" id="KDR18727.1"/>
    </source>
</evidence>
<name>A0A067RHQ1_ZOONE</name>
<evidence type="ECO:0000313" key="3">
    <source>
        <dbReference type="Proteomes" id="UP000027135"/>
    </source>
</evidence>
<dbReference type="EMBL" id="KK852674">
    <property type="protein sequence ID" value="KDR18727.1"/>
    <property type="molecule type" value="Genomic_DNA"/>
</dbReference>
<dbReference type="InParanoid" id="A0A067RHQ1"/>
<sequence length="71" mass="8020">MQTVRINVCTIRCFLNYSAKYCDINNTPYSTHDCAASIGCDLHNADAQEDYEGDWPEGKGRQEVNSPRGYL</sequence>
<feature type="region of interest" description="Disordered" evidence="1">
    <location>
        <begin position="51"/>
        <end position="71"/>
    </location>
</feature>
<evidence type="ECO:0000256" key="1">
    <source>
        <dbReference type="SAM" id="MobiDB-lite"/>
    </source>
</evidence>
<keyword evidence="3" id="KW-1185">Reference proteome</keyword>
<dbReference type="AlphaFoldDB" id="A0A067RHQ1"/>